<dbReference type="EMBL" id="BDQB01000272">
    <property type="protein sequence ID" value="GBH22411.1"/>
    <property type="molecule type" value="Genomic_RNA"/>
</dbReference>
<comment type="caution">
    <text evidence="1">The sequence shown here is derived from an EMBL/GenBank/DDBJ whole genome shotgun (WGS) entry which is preliminary data.</text>
</comment>
<accession>A0A2V0RAY9</accession>
<proteinExistence type="predicted"/>
<sequence>MNGIMKPGRLHCVILSRYPLEKTYSIRGSIHVDHNLRDVSDDMIRLLTDHDVKYVSLLRDNVVEGNSWEMSAAQSLHNVPGVYSGTIIEYIPNKSITYGEVPGLQEKGRIYKELISSKNIKSLSLSR</sequence>
<reference evidence="1" key="1">
    <citation type="submission" date="2017-04" db="EMBL/GenBank/DDBJ databases">
        <title>Unveiling RNA virosphere associated with marine microorganisms.</title>
        <authorList>
            <person name="Urayama S."/>
            <person name="Takaki Y."/>
            <person name="Nishi S."/>
            <person name="Yoshida Y."/>
            <person name="Deguchi S."/>
            <person name="Takai K."/>
            <person name="Nunoura T."/>
        </authorList>
    </citation>
    <scope>NUCLEOTIDE SEQUENCE</scope>
</reference>
<dbReference type="AlphaFoldDB" id="A0A2V0RAY9"/>
<protein>
    <submittedName>
        <fullName evidence="1">Uncharacterized protein</fullName>
    </submittedName>
</protein>
<evidence type="ECO:0000313" key="1">
    <source>
        <dbReference type="EMBL" id="GBH22411.1"/>
    </source>
</evidence>
<name>A0A2V0RAY9_9ZZZZ</name>
<organism evidence="1">
    <name type="scientific">viral metagenome</name>
    <dbReference type="NCBI Taxonomy" id="1070528"/>
    <lineage>
        <taxon>unclassified sequences</taxon>
        <taxon>metagenomes</taxon>
        <taxon>organismal metagenomes</taxon>
    </lineage>
</organism>